<dbReference type="RefSeq" id="WP_073379456.1">
    <property type="nucleotide sequence ID" value="NZ_FQZK01000006.1"/>
</dbReference>
<dbReference type="AlphaFoldDB" id="A0A1M6JL79"/>
<evidence type="ECO:0000313" key="5">
    <source>
        <dbReference type="Proteomes" id="UP000184452"/>
    </source>
</evidence>
<dbReference type="InterPro" id="IPR017146">
    <property type="entry name" value="Lanti_2_LanM"/>
</dbReference>
<dbReference type="PRINTS" id="PR01950">
    <property type="entry name" value="LANCSUPER"/>
</dbReference>
<dbReference type="GO" id="GO:0031179">
    <property type="term" value="P:peptide modification"/>
    <property type="evidence" value="ECO:0007669"/>
    <property type="project" value="InterPro"/>
</dbReference>
<dbReference type="Proteomes" id="UP000184452">
    <property type="component" value="Unassembled WGS sequence"/>
</dbReference>
<dbReference type="InterPro" id="IPR025410">
    <property type="entry name" value="Lant_dehyd"/>
</dbReference>
<dbReference type="InterPro" id="IPR012341">
    <property type="entry name" value="6hp_glycosidase-like_sf"/>
</dbReference>
<keyword evidence="5" id="KW-1185">Reference proteome</keyword>
<reference evidence="4 5" key="1">
    <citation type="submission" date="2016-11" db="EMBL/GenBank/DDBJ databases">
        <authorList>
            <person name="Jaros S."/>
            <person name="Januszkiewicz K."/>
            <person name="Wedrychowicz H."/>
        </authorList>
    </citation>
    <scope>NUCLEOTIDE SEQUENCE [LARGE SCALE GENOMIC DNA]</scope>
    <source>
        <strain evidence="4 5">CGMCC 4.5723</strain>
    </source>
</reference>
<protein>
    <submittedName>
        <fullName evidence="4">Type 2 lantibiotic biosynthesis protein LanM</fullName>
    </submittedName>
</protein>
<gene>
    <name evidence="4" type="ORF">SAMN05421803_106178</name>
</gene>
<dbReference type="CDD" id="cd04792">
    <property type="entry name" value="LanM-like"/>
    <property type="match status" value="1"/>
</dbReference>
<accession>A0A1M6JL79</accession>
<evidence type="ECO:0000256" key="2">
    <source>
        <dbReference type="SAM" id="MobiDB-lite"/>
    </source>
</evidence>
<dbReference type="EMBL" id="FQZK01000006">
    <property type="protein sequence ID" value="SHJ47435.1"/>
    <property type="molecule type" value="Genomic_DNA"/>
</dbReference>
<dbReference type="STRING" id="758803.SAMN05421803_106178"/>
<keyword evidence="1" id="KW-0862">Zinc</keyword>
<feature type="domain" description="Lantibiotic biosynthesis protein dehydration" evidence="3">
    <location>
        <begin position="161"/>
        <end position="532"/>
    </location>
</feature>
<dbReference type="PANTHER" id="PTHR12736:SF7">
    <property type="entry name" value="LANC-LIKE PROTEIN 3"/>
    <property type="match status" value="1"/>
</dbReference>
<dbReference type="NCBIfam" id="TIGR03897">
    <property type="entry name" value="lanti_2_LanM"/>
    <property type="match status" value="1"/>
</dbReference>
<dbReference type="OrthoDB" id="9148343at2"/>
<dbReference type="GO" id="GO:0046872">
    <property type="term" value="F:metal ion binding"/>
    <property type="evidence" value="ECO:0007669"/>
    <property type="project" value="UniProtKB-KW"/>
</dbReference>
<dbReference type="Pfam" id="PF13575">
    <property type="entry name" value="DUF4135"/>
    <property type="match status" value="1"/>
</dbReference>
<organism evidence="4 5">
    <name type="scientific">Nocardiopsis flavescens</name>
    <dbReference type="NCBI Taxonomy" id="758803"/>
    <lineage>
        <taxon>Bacteria</taxon>
        <taxon>Bacillati</taxon>
        <taxon>Actinomycetota</taxon>
        <taxon>Actinomycetes</taxon>
        <taxon>Streptosporangiales</taxon>
        <taxon>Nocardiopsidaceae</taxon>
        <taxon>Nocardiopsis</taxon>
    </lineage>
</organism>
<feature type="binding site" evidence="1">
    <location>
        <position position="922"/>
    </location>
    <ligand>
        <name>Zn(2+)</name>
        <dbReference type="ChEBI" id="CHEBI:29105"/>
    </ligand>
</feature>
<dbReference type="PANTHER" id="PTHR12736">
    <property type="entry name" value="LANC-LIKE PROTEIN"/>
    <property type="match status" value="1"/>
</dbReference>
<feature type="binding site" evidence="1">
    <location>
        <position position="923"/>
    </location>
    <ligand>
        <name>Zn(2+)</name>
        <dbReference type="ChEBI" id="CHEBI:29105"/>
    </ligand>
</feature>
<proteinExistence type="predicted"/>
<dbReference type="InterPro" id="IPR007822">
    <property type="entry name" value="LANC-like"/>
</dbReference>
<evidence type="ECO:0000313" key="4">
    <source>
        <dbReference type="EMBL" id="SHJ47435.1"/>
    </source>
</evidence>
<sequence>MFEVTPDDISRALDTYLPELDSEETRDRLHGKLLRDLSAPDTAGDPDPRDFPAPAAYDPALDAKGQMEDYFRHHVLAWTEGVEAKVSASPQVAADGSVFADFVATQSGRVAWLMTRTLLEVLYERRARGELEGDDPQERYASFRRWTNSAQGHGALLAENPHLFRTAREQVRTAASHLLHVLSEVERNRGLLDERIPGVVPGSRITTVALGQGDTHNGGRTVARVVFDDGGQVVHKPRPMEAEAGYHGFVGWMNERLGTDLRTLAVLPCGDEGFVEYVSTGTWDSGTEEYFARIGRLTGILYLLKAVDIHYENVVTSDRGPVVVDTETLLTPRMAEEPAEGEGSAWRHAVRTLKDSVVTIGVLPLVMKPNGADTGIDVGVIGYAQGQQSPYRNIRFRNPGRDDMFAELASAVASEANANPSVSQNAPLPVTEQRDILKRELRRVLLHARDHRQEVAGAIGRFLGGARFRFLNNATLFYMQLLRMATHPDALRDRLVRTAVLHRTALRPDTAAEVGDDETRQLLRGDVPYFTYTADSRDLEAVDRTVLREAFAESGLESTLARLAGLDTAEVERQLTLVDFTFVDKLPREWETTGFTPRGARRGQDPKPGRNRFLAEAVRIGDALVDGMIVGKDGSHPATWIAPVVMGAEENQWSPGVLAFDLYSGTPGIALVLAGLARETGDTRYRNAALKVIDPLEARLKDGTLAELRASVGGMSGLSGTLYCLDTARRLLGTPGAMTPGERADLIVKAAGPGGATDFLSGTTGALAACMALHRYSVNEDDRKRTAAAAASIVALGPEAFGVDTATARATEYLGYAHGAAGVAPWLIEYGTVFGDEGIRDLGVRAMRAVADAYDETDRDWPREWSGEEANRAYGWCHGAPGLLMGAVSAVRHVPDAFPRDRLARLAELTLERGFGNNTTYCHGDLGTAEAVLLAERTVPGLVGEEVTADLYPRLFTEVLERYDTRAAGKYAFSNSLMLGQAGIAWSLLRHLDPRTYPSVLRLS</sequence>
<dbReference type="GO" id="GO:0005886">
    <property type="term" value="C:plasma membrane"/>
    <property type="evidence" value="ECO:0007669"/>
    <property type="project" value="TreeGrafter"/>
</dbReference>
<dbReference type="Pfam" id="PF05147">
    <property type="entry name" value="LANC_like"/>
    <property type="match status" value="1"/>
</dbReference>
<keyword evidence="1" id="KW-0479">Metal-binding</keyword>
<dbReference type="Gene3D" id="1.50.10.10">
    <property type="match status" value="1"/>
</dbReference>
<feature type="region of interest" description="Disordered" evidence="2">
    <location>
        <begin position="27"/>
        <end position="53"/>
    </location>
</feature>
<dbReference type="SMART" id="SM01260">
    <property type="entry name" value="LANC_like"/>
    <property type="match status" value="1"/>
</dbReference>
<dbReference type="SUPFAM" id="SSF158745">
    <property type="entry name" value="LanC-like"/>
    <property type="match status" value="1"/>
</dbReference>
<feature type="binding site" evidence="1">
    <location>
        <position position="877"/>
    </location>
    <ligand>
        <name>Zn(2+)</name>
        <dbReference type="ChEBI" id="CHEBI:29105"/>
    </ligand>
</feature>
<evidence type="ECO:0000259" key="3">
    <source>
        <dbReference type="Pfam" id="PF13575"/>
    </source>
</evidence>
<evidence type="ECO:0000256" key="1">
    <source>
        <dbReference type="PIRSR" id="PIRSR607822-1"/>
    </source>
</evidence>
<dbReference type="PIRSF" id="PIRSF037228">
    <property type="entry name" value="Lant_mod_RumM"/>
    <property type="match status" value="1"/>
</dbReference>
<dbReference type="GO" id="GO:0005975">
    <property type="term" value="P:carbohydrate metabolic process"/>
    <property type="evidence" value="ECO:0007669"/>
    <property type="project" value="InterPro"/>
</dbReference>
<name>A0A1M6JL79_9ACTN</name>